<dbReference type="EMBL" id="AZBU02000002">
    <property type="protein sequence ID" value="TKR94220.1"/>
    <property type="molecule type" value="Genomic_DNA"/>
</dbReference>
<protein>
    <submittedName>
        <fullName evidence="1">Uncharacterized protein</fullName>
    </submittedName>
</protein>
<reference evidence="1 2" key="2">
    <citation type="journal article" date="2019" name="G3 (Bethesda)">
        <title>Hybrid Assembly of the Genome of the Entomopathogenic Nematode Steinernema carpocapsae Identifies the X-Chromosome.</title>
        <authorList>
            <person name="Serra L."/>
            <person name="Macchietto M."/>
            <person name="Macias-Munoz A."/>
            <person name="McGill C.J."/>
            <person name="Rodriguez I.M."/>
            <person name="Rodriguez B."/>
            <person name="Murad R."/>
            <person name="Mortazavi A."/>
        </authorList>
    </citation>
    <scope>NUCLEOTIDE SEQUENCE [LARGE SCALE GENOMIC DNA]</scope>
    <source>
        <strain evidence="1 2">ALL</strain>
    </source>
</reference>
<dbReference type="AlphaFoldDB" id="A0A4U5PD24"/>
<sequence>MSLSIGRFVVAFRNYHAPPKWYRHNAQFTKDQRKITFILNNMISKDSFSKELGQLFNKAKKNVQLFIEQGLNFVLRNPKMAQIFVRTIKNVFAALVPDICRMALKVNFWWCQLWLAIKRKADFGCFDLLTAKHCFVKDRENRIFVQSCFPTVVFDKKMLKKLNKKAKWTCEENNREMVHAYKQRLVALLMIVAEMNEQGLYNPDQIRQLAQHLNRFMKNTFPNLVFGRRSGLPATKPEFEAEFALYWLCGKWAEQPGEESEEDLWRMRMKMSAWNWKGRRGAEKPWKRNTKISQDRRRLTFLFNNFARGSANVEEIADLLVADQKTMKWLIARAVTHSFIHMEMAPIFVGMLEEVFDSLMRTRFSFRQIRQILEVLFKQMIFSARWETRNIKRSNTKVVQEGGKHQKFTTISFCGYLALWAEMAYYEFYHETIGTRMIIEGYSSHNYGHRYHDSIVISKTARVSFAVRWLKEAIEDLEHKTKPCMRWSYEKIVAILCISGFSLDQFKQKISSLKLEFVEFLMKRGVSFSKAQERSAFMDDVIRMYRPNICRQFISDVEELDFD</sequence>
<name>A0A4U5PD24_STECR</name>
<evidence type="ECO:0000313" key="1">
    <source>
        <dbReference type="EMBL" id="TKR94220.1"/>
    </source>
</evidence>
<evidence type="ECO:0000313" key="2">
    <source>
        <dbReference type="Proteomes" id="UP000298663"/>
    </source>
</evidence>
<accession>A0A4U5PD24</accession>
<keyword evidence="2" id="KW-1185">Reference proteome</keyword>
<reference evidence="1 2" key="1">
    <citation type="journal article" date="2015" name="Genome Biol.">
        <title>Comparative genomics of Steinernema reveals deeply conserved gene regulatory networks.</title>
        <authorList>
            <person name="Dillman A.R."/>
            <person name="Macchietto M."/>
            <person name="Porter C.F."/>
            <person name="Rogers A."/>
            <person name="Williams B."/>
            <person name="Antoshechkin I."/>
            <person name="Lee M.M."/>
            <person name="Goodwin Z."/>
            <person name="Lu X."/>
            <person name="Lewis E.E."/>
            <person name="Goodrich-Blair H."/>
            <person name="Stock S.P."/>
            <person name="Adams B.J."/>
            <person name="Sternberg P.W."/>
            <person name="Mortazavi A."/>
        </authorList>
    </citation>
    <scope>NUCLEOTIDE SEQUENCE [LARGE SCALE GENOMIC DNA]</scope>
    <source>
        <strain evidence="1 2">ALL</strain>
    </source>
</reference>
<organism evidence="1 2">
    <name type="scientific">Steinernema carpocapsae</name>
    <name type="common">Entomopathogenic nematode</name>
    <dbReference type="NCBI Taxonomy" id="34508"/>
    <lineage>
        <taxon>Eukaryota</taxon>
        <taxon>Metazoa</taxon>
        <taxon>Ecdysozoa</taxon>
        <taxon>Nematoda</taxon>
        <taxon>Chromadorea</taxon>
        <taxon>Rhabditida</taxon>
        <taxon>Tylenchina</taxon>
        <taxon>Panagrolaimomorpha</taxon>
        <taxon>Strongyloidoidea</taxon>
        <taxon>Steinernematidae</taxon>
        <taxon>Steinernema</taxon>
    </lineage>
</organism>
<dbReference type="Proteomes" id="UP000298663">
    <property type="component" value="Unassembled WGS sequence"/>
</dbReference>
<comment type="caution">
    <text evidence="1">The sequence shown here is derived from an EMBL/GenBank/DDBJ whole genome shotgun (WGS) entry which is preliminary data.</text>
</comment>
<gene>
    <name evidence="1" type="ORF">L596_008532</name>
</gene>
<proteinExistence type="predicted"/>